<protein>
    <submittedName>
        <fullName evidence="11">Alkaline ceramidase family protein</fullName>
    </submittedName>
</protein>
<evidence type="ECO:0000256" key="4">
    <source>
        <dbReference type="ARBA" id="ARBA00022801"/>
    </source>
</evidence>
<feature type="transmembrane region" description="Helical" evidence="10">
    <location>
        <begin position="31"/>
        <end position="54"/>
    </location>
</feature>
<evidence type="ECO:0000256" key="8">
    <source>
        <dbReference type="PIRSR" id="PIRSR608901-2"/>
    </source>
</evidence>
<keyword evidence="4" id="KW-0378">Hydrolase</keyword>
<dbReference type="Pfam" id="PF05875">
    <property type="entry name" value="Ceramidase"/>
    <property type="match status" value="1"/>
</dbReference>
<dbReference type="GO" id="GO:0046514">
    <property type="term" value="P:ceramide catabolic process"/>
    <property type="evidence" value="ECO:0007669"/>
    <property type="project" value="TreeGrafter"/>
</dbReference>
<dbReference type="eggNOG" id="KOG2329">
    <property type="taxonomic scope" value="Eukaryota"/>
</dbReference>
<comment type="similarity">
    <text evidence="2">Belongs to the alkaline ceramidase family.</text>
</comment>
<dbReference type="PANTHER" id="PTHR46187:SF1">
    <property type="entry name" value="ALKALINE PHYTOCERAMIDASE"/>
    <property type="match status" value="1"/>
</dbReference>
<dbReference type="GO" id="GO:0016811">
    <property type="term" value="F:hydrolase activity, acting on carbon-nitrogen (but not peptide) bonds, in linear amides"/>
    <property type="evidence" value="ECO:0007669"/>
    <property type="project" value="InterPro"/>
</dbReference>
<feature type="transmembrane region" description="Helical" evidence="10">
    <location>
        <begin position="98"/>
        <end position="117"/>
    </location>
</feature>
<feature type="transmembrane region" description="Helical" evidence="10">
    <location>
        <begin position="227"/>
        <end position="247"/>
    </location>
</feature>
<organism evidence="11 12">
    <name type="scientific">Marssonina brunnea f. sp. multigermtubi (strain MB_m1)</name>
    <name type="common">Marssonina leaf spot fungus</name>
    <dbReference type="NCBI Taxonomy" id="1072389"/>
    <lineage>
        <taxon>Eukaryota</taxon>
        <taxon>Fungi</taxon>
        <taxon>Dikarya</taxon>
        <taxon>Ascomycota</taxon>
        <taxon>Pezizomycotina</taxon>
        <taxon>Leotiomycetes</taxon>
        <taxon>Helotiales</taxon>
        <taxon>Drepanopezizaceae</taxon>
        <taxon>Drepanopeziza</taxon>
    </lineage>
</organism>
<dbReference type="EMBL" id="JH921454">
    <property type="protein sequence ID" value="EKD12772.1"/>
    <property type="molecule type" value="Genomic_DNA"/>
</dbReference>
<sequence length="298" mass="33644">MPFLGWPYIQGESAWGPNTGLYEFCEMDYYITPYIAEFISVLTNVGYISLGIRGIRNNHRNSNDQVVNLCYGNLIFVGVGSALYHMNLKYFTQMIDEASMLYATAAILYGSLSITMGSTSRKSLATFLTGVIIAASIAHFIICDVQTFRRTFLVMLFTNLGQCIWLFSSRVPDVGVKRAARCLALYGTCSFILGFSLWDIDNKFCAQLTHARALVGMPLGFLTELHGWWHLWTGVGTYHFIVFIEYLRTYIKAVEEAEESSSSSSSKRKRKRKPPPTLVWPSRFSLPYVTDLRAATTK</sequence>
<feature type="binding site" evidence="8">
    <location>
        <position position="230"/>
    </location>
    <ligand>
        <name>Zn(2+)</name>
        <dbReference type="ChEBI" id="CHEBI:29105"/>
        <note>catalytic</note>
    </ligand>
</feature>
<dbReference type="HOGENOM" id="CLU_063293_2_0_1"/>
<dbReference type="GeneID" id="18764936"/>
<accession>K1WKK3</accession>
<evidence type="ECO:0000256" key="6">
    <source>
        <dbReference type="ARBA" id="ARBA00023136"/>
    </source>
</evidence>
<evidence type="ECO:0000313" key="11">
    <source>
        <dbReference type="EMBL" id="EKD12772.1"/>
    </source>
</evidence>
<dbReference type="GO" id="GO:0005789">
    <property type="term" value="C:endoplasmic reticulum membrane"/>
    <property type="evidence" value="ECO:0007669"/>
    <property type="project" value="TreeGrafter"/>
</dbReference>
<comment type="subcellular location">
    <subcellularLocation>
        <location evidence="1">Membrane</location>
        <topology evidence="1">Multi-pass membrane protein</topology>
    </subcellularLocation>
</comment>
<evidence type="ECO:0000256" key="10">
    <source>
        <dbReference type="SAM" id="Phobius"/>
    </source>
</evidence>
<keyword evidence="5 10" id="KW-1133">Transmembrane helix</keyword>
<keyword evidence="3 10" id="KW-0812">Transmembrane</keyword>
<feature type="binding site" evidence="7">
    <location>
        <position position="37"/>
    </location>
    <ligand>
        <name>Ca(2+)</name>
        <dbReference type="ChEBI" id="CHEBI:29108"/>
    </ligand>
</feature>
<dbReference type="GO" id="GO:0046872">
    <property type="term" value="F:metal ion binding"/>
    <property type="evidence" value="ECO:0007669"/>
    <property type="project" value="UniProtKB-KW"/>
</dbReference>
<evidence type="ECO:0000256" key="3">
    <source>
        <dbReference type="ARBA" id="ARBA00022692"/>
    </source>
</evidence>
<dbReference type="GO" id="GO:0046513">
    <property type="term" value="P:ceramide biosynthetic process"/>
    <property type="evidence" value="ECO:0007669"/>
    <property type="project" value="TreeGrafter"/>
</dbReference>
<dbReference type="OrthoDB" id="187171at2759"/>
<evidence type="ECO:0000256" key="7">
    <source>
        <dbReference type="PIRSR" id="PIRSR608901-1"/>
    </source>
</evidence>
<feature type="binding site" evidence="8">
    <location>
        <position position="226"/>
    </location>
    <ligand>
        <name>Zn(2+)</name>
        <dbReference type="ChEBI" id="CHEBI:29105"/>
        <note>catalytic</note>
    </ligand>
</feature>
<dbReference type="InParanoid" id="K1WKK3"/>
<evidence type="ECO:0000256" key="5">
    <source>
        <dbReference type="ARBA" id="ARBA00022989"/>
    </source>
</evidence>
<dbReference type="KEGG" id="mbe:MBM_09001"/>
<keyword evidence="8" id="KW-0862">Zinc</keyword>
<evidence type="ECO:0000256" key="1">
    <source>
        <dbReference type="ARBA" id="ARBA00004141"/>
    </source>
</evidence>
<comment type="cofactor">
    <cofactor evidence="8">
        <name>Zn(2+)</name>
        <dbReference type="ChEBI" id="CHEBI:29105"/>
    </cofactor>
</comment>
<dbReference type="PANTHER" id="PTHR46187">
    <property type="entry name" value="ALKALINE CERAMIDASE 3"/>
    <property type="match status" value="1"/>
</dbReference>
<keyword evidence="6 10" id="KW-0472">Membrane</keyword>
<keyword evidence="12" id="KW-1185">Reference proteome</keyword>
<evidence type="ECO:0000313" key="12">
    <source>
        <dbReference type="Proteomes" id="UP000006753"/>
    </source>
</evidence>
<dbReference type="OMA" id="WACEYLI"/>
<feature type="transmembrane region" description="Helical" evidence="10">
    <location>
        <begin position="179"/>
        <end position="198"/>
    </location>
</feature>
<dbReference type="RefSeq" id="XP_007296890.1">
    <property type="nucleotide sequence ID" value="XM_007296828.1"/>
</dbReference>
<feature type="binding site" evidence="7">
    <location>
        <position position="26"/>
    </location>
    <ligand>
        <name>Ca(2+)</name>
        <dbReference type="ChEBI" id="CHEBI:29108"/>
    </ligand>
</feature>
<evidence type="ECO:0000256" key="9">
    <source>
        <dbReference type="SAM" id="MobiDB-lite"/>
    </source>
</evidence>
<dbReference type="STRING" id="1072389.K1WKK3"/>
<gene>
    <name evidence="11" type="ORF">MBM_09001</name>
</gene>
<feature type="region of interest" description="Disordered" evidence="9">
    <location>
        <begin position="257"/>
        <end position="282"/>
    </location>
</feature>
<dbReference type="AlphaFoldDB" id="K1WKK3"/>
<feature type="transmembrane region" description="Helical" evidence="10">
    <location>
        <begin position="148"/>
        <end position="167"/>
    </location>
</feature>
<feature type="transmembrane region" description="Helical" evidence="10">
    <location>
        <begin position="66"/>
        <end position="86"/>
    </location>
</feature>
<dbReference type="Proteomes" id="UP000006753">
    <property type="component" value="Unassembled WGS sequence"/>
</dbReference>
<keyword evidence="7" id="KW-0106">Calcium</keyword>
<proteinExistence type="inferred from homology"/>
<feature type="transmembrane region" description="Helical" evidence="10">
    <location>
        <begin position="124"/>
        <end position="142"/>
    </location>
</feature>
<feature type="binding site" evidence="8">
    <location>
        <position position="85"/>
    </location>
    <ligand>
        <name>Zn(2+)</name>
        <dbReference type="ChEBI" id="CHEBI:29105"/>
        <note>catalytic</note>
    </ligand>
</feature>
<name>K1WKK3_MARBU</name>
<keyword evidence="7" id="KW-0479">Metal-binding</keyword>
<reference evidence="11 12" key="1">
    <citation type="journal article" date="2012" name="BMC Genomics">
        <title>Sequencing the genome of Marssonina brunnea reveals fungus-poplar co-evolution.</title>
        <authorList>
            <person name="Zhu S."/>
            <person name="Cao Y.-Z."/>
            <person name="Jiang C."/>
            <person name="Tan B.-Y."/>
            <person name="Wang Z."/>
            <person name="Feng S."/>
            <person name="Zhang L."/>
            <person name="Su X.-H."/>
            <person name="Brejova B."/>
            <person name="Vinar T."/>
            <person name="Xu M."/>
            <person name="Wang M.-X."/>
            <person name="Zhang S.-G."/>
            <person name="Huang M.-R."/>
            <person name="Wu R."/>
            <person name="Zhou Y."/>
        </authorList>
    </citation>
    <scope>NUCLEOTIDE SEQUENCE [LARGE SCALE GENOMIC DNA]</scope>
    <source>
        <strain evidence="11 12">MB_m1</strain>
    </source>
</reference>
<evidence type="ECO:0000256" key="2">
    <source>
        <dbReference type="ARBA" id="ARBA00009780"/>
    </source>
</evidence>
<dbReference type="InterPro" id="IPR008901">
    <property type="entry name" value="ACER"/>
</dbReference>